<keyword evidence="3" id="KW-1185">Reference proteome</keyword>
<protein>
    <submittedName>
        <fullName evidence="2">Uncharacterized protein</fullName>
    </submittedName>
</protein>
<dbReference type="EMBL" id="JBDLNU010000001">
    <property type="protein sequence ID" value="MFM1727220.1"/>
    <property type="molecule type" value="Genomic_DNA"/>
</dbReference>
<gene>
    <name evidence="2" type="ORF">ABEU19_000676</name>
</gene>
<proteinExistence type="predicted"/>
<dbReference type="RefSeq" id="WP_348608363.1">
    <property type="nucleotide sequence ID" value="NZ_CP157276.1"/>
</dbReference>
<evidence type="ECO:0000313" key="3">
    <source>
        <dbReference type="Proteomes" id="UP001629744"/>
    </source>
</evidence>
<evidence type="ECO:0000313" key="2">
    <source>
        <dbReference type="EMBL" id="MFM1727220.1"/>
    </source>
</evidence>
<name>A0ABW9FNQ6_9NOCA</name>
<feature type="region of interest" description="Disordered" evidence="1">
    <location>
        <begin position="165"/>
        <end position="202"/>
    </location>
</feature>
<evidence type="ECO:0000256" key="1">
    <source>
        <dbReference type="SAM" id="MobiDB-lite"/>
    </source>
</evidence>
<organism evidence="2 3">
    <name type="scientific">Prescottella soli</name>
    <dbReference type="NCBI Taxonomy" id="1543852"/>
    <lineage>
        <taxon>Bacteria</taxon>
        <taxon>Bacillati</taxon>
        <taxon>Actinomycetota</taxon>
        <taxon>Actinomycetes</taxon>
        <taxon>Mycobacteriales</taxon>
        <taxon>Nocardiaceae</taxon>
        <taxon>Prescottella</taxon>
    </lineage>
</organism>
<reference evidence="2 3" key="1">
    <citation type="submission" date="2023-11" db="EMBL/GenBank/DDBJ databases">
        <authorList>
            <person name="Val-Calvo J."/>
            <person name="Scortti M."/>
            <person name="Vazquez-Boland J."/>
        </authorList>
    </citation>
    <scope>NUCLEOTIDE SEQUENCE [LARGE SCALE GENOMIC DNA]</scope>
    <source>
        <strain evidence="2 3">DSM 46662</strain>
    </source>
</reference>
<comment type="caution">
    <text evidence="2">The sequence shown here is derived from an EMBL/GenBank/DDBJ whole genome shotgun (WGS) entry which is preliminary data.</text>
</comment>
<accession>A0ABW9FNQ6</accession>
<dbReference type="Proteomes" id="UP001629744">
    <property type="component" value="Unassembled WGS sequence"/>
</dbReference>
<feature type="compositionally biased region" description="Basic and acidic residues" evidence="1">
    <location>
        <begin position="180"/>
        <end position="193"/>
    </location>
</feature>
<feature type="region of interest" description="Disordered" evidence="1">
    <location>
        <begin position="1"/>
        <end position="31"/>
    </location>
</feature>
<sequence>MIRAVVDIPEPARDARTRPGTPPPLPVRDAGTDHQLHDFARECAARYTAAKGRDTAAANPIGAAIREYRDSLAALDTDRVHNATTAAFCADLANDITGNRSVWRLSRLLRRAASADVDPVNMLRWHGQRITDNDNDITALDSLTGPRPANGEAAADSLAIERRRAEYERARSSSEQAAESNRRRIDPVTKPEEPNLGPRRRI</sequence>